<proteinExistence type="predicted"/>
<evidence type="ECO:0000313" key="1">
    <source>
        <dbReference type="EMBL" id="MFC3454010.1"/>
    </source>
</evidence>
<gene>
    <name evidence="1" type="ORF">ACFOSH_31625</name>
</gene>
<comment type="caution">
    <text evidence="1">The sequence shown here is derived from an EMBL/GenBank/DDBJ whole genome shotgun (WGS) entry which is preliminary data.</text>
</comment>
<keyword evidence="2" id="KW-1185">Reference proteome</keyword>
<name>A0ABV7P4J6_9PSEU</name>
<accession>A0ABV7P4J6</accession>
<dbReference type="EMBL" id="JBHRWK010000059">
    <property type="protein sequence ID" value="MFC3454010.1"/>
    <property type="molecule type" value="Genomic_DNA"/>
</dbReference>
<reference evidence="2" key="1">
    <citation type="journal article" date="2019" name="Int. J. Syst. Evol. Microbiol.">
        <title>The Global Catalogue of Microorganisms (GCM) 10K type strain sequencing project: providing services to taxonomists for standard genome sequencing and annotation.</title>
        <authorList>
            <consortium name="The Broad Institute Genomics Platform"/>
            <consortium name="The Broad Institute Genome Sequencing Center for Infectious Disease"/>
            <person name="Wu L."/>
            <person name="Ma J."/>
        </authorList>
    </citation>
    <scope>NUCLEOTIDE SEQUENCE [LARGE SCALE GENOMIC DNA]</scope>
    <source>
        <strain evidence="2">CGMCC 4.7676</strain>
    </source>
</reference>
<organism evidence="1 2">
    <name type="scientific">Amycolatopsis speibonae</name>
    <dbReference type="NCBI Taxonomy" id="1450224"/>
    <lineage>
        <taxon>Bacteria</taxon>
        <taxon>Bacillati</taxon>
        <taxon>Actinomycetota</taxon>
        <taxon>Actinomycetes</taxon>
        <taxon>Pseudonocardiales</taxon>
        <taxon>Pseudonocardiaceae</taxon>
        <taxon>Amycolatopsis</taxon>
    </lineage>
</organism>
<sequence>MGTIVTGAGAYANSASLSAAQTGNGQSTNIVDRGGSTGPALVTIVTTVGSTPTCTYLLEVSADGVDWFPGAYADVAAPTTTSVATFAITSATTTRKVMVAGQPWRFLRVTFSANTNVTSTVTVWAY</sequence>
<evidence type="ECO:0000313" key="2">
    <source>
        <dbReference type="Proteomes" id="UP001595645"/>
    </source>
</evidence>
<dbReference type="Proteomes" id="UP001595645">
    <property type="component" value="Unassembled WGS sequence"/>
</dbReference>
<dbReference type="RefSeq" id="WP_378243142.1">
    <property type="nucleotide sequence ID" value="NZ_JBHRWK010000059.1"/>
</dbReference>
<evidence type="ECO:0008006" key="3">
    <source>
        <dbReference type="Google" id="ProtNLM"/>
    </source>
</evidence>
<protein>
    <recommendedName>
        <fullName evidence="3">Discoidin domain-containing protein</fullName>
    </recommendedName>
</protein>